<accession>A0A6S6XUU9</accession>
<feature type="binding site" evidence="8">
    <location>
        <position position="75"/>
    </location>
    <ligand>
        <name>L-glutamine</name>
        <dbReference type="ChEBI" id="CHEBI:58359"/>
    </ligand>
</feature>
<evidence type="ECO:0000256" key="7">
    <source>
        <dbReference type="ARBA" id="ARBA00048741"/>
    </source>
</evidence>
<proteinExistence type="inferred from homology"/>
<dbReference type="SUPFAM" id="SSF56235">
    <property type="entry name" value="N-terminal nucleophile aminohydrolases (Ntn hydrolases)"/>
    <property type="match status" value="1"/>
</dbReference>
<evidence type="ECO:0000313" key="11">
    <source>
        <dbReference type="Proteomes" id="UP000515733"/>
    </source>
</evidence>
<evidence type="ECO:0000256" key="4">
    <source>
        <dbReference type="ARBA" id="ARBA00022741"/>
    </source>
</evidence>
<dbReference type="KEGG" id="doe:DENOEST_1420"/>
<dbReference type="NCBIfam" id="TIGR01536">
    <property type="entry name" value="asn_synth_AEB"/>
    <property type="match status" value="1"/>
</dbReference>
<dbReference type="CDD" id="cd00712">
    <property type="entry name" value="AsnB"/>
    <property type="match status" value="1"/>
</dbReference>
<evidence type="ECO:0000256" key="2">
    <source>
        <dbReference type="ARBA" id="ARBA00005752"/>
    </source>
</evidence>
<dbReference type="PIRSF" id="PIRSF001589">
    <property type="entry name" value="Asn_synthetase_glu-h"/>
    <property type="match status" value="1"/>
</dbReference>
<sequence>MRLSLAHRGPDGWGQELFENAALNHNRLAIIDPAGGQQPLRGALGTSWVVFNGEIYNYRELRQGLADYPFRTHSDTEVILALFEREGVSGWRHLRGMFAFALWDESSRTGYLVRDPVGIKPLFYGQHSDKLFFGSEAKALLAGGIVPSLNEQALHGVMNFRYLPEDDSFFSGITQLPPGQVLTWRQGVFSMTELPRQRPPSGEPLSGLLAAAVKRHLVADVPVGCYLSGGVDSALIAALASREGPLATYTLEVGDDPREATHALETADLLGLPNRSAPLRIDDGVEMHRSMLRHLEVPKVNALQGMKLAEFVAAQGKVALSGLGGDELFYGYNAHRIFWLANMAGRISAGLRHGLARPLLGRLAPDAWTEPRRGLMMLEALPAWPRVYGLLRNVWDFPELRRRVYGERMLDATLPNAFDRVTERWPQEKDPVKAMARFELRNKMVNDLLWNEDRMGMRVGLEIRVPLLDEGLVDYFLDASRTDLMPLGRAKYALRHCAQQLLPRKILRRPKSGFQLDIVTLAQGALRPFFETYLSPERIAHHRLFNGAFVGQVMAGPAKRGQRWQWFLLYLMAQTHLLMEEFDVR</sequence>
<dbReference type="Pfam" id="PF00733">
    <property type="entry name" value="Asn_synthase"/>
    <property type="match status" value="1"/>
</dbReference>
<evidence type="ECO:0000256" key="8">
    <source>
        <dbReference type="PIRSR" id="PIRSR001589-2"/>
    </source>
</evidence>
<dbReference type="SUPFAM" id="SSF52402">
    <property type="entry name" value="Adenine nucleotide alpha hydrolases-like"/>
    <property type="match status" value="1"/>
</dbReference>
<dbReference type="PANTHER" id="PTHR43284:SF1">
    <property type="entry name" value="ASPARAGINE SYNTHETASE"/>
    <property type="match status" value="1"/>
</dbReference>
<dbReference type="PROSITE" id="PS51278">
    <property type="entry name" value="GATASE_TYPE_2"/>
    <property type="match status" value="1"/>
</dbReference>
<dbReference type="GO" id="GO:0006529">
    <property type="term" value="P:asparagine biosynthetic process"/>
    <property type="evidence" value="ECO:0007669"/>
    <property type="project" value="InterPro"/>
</dbReference>
<gene>
    <name evidence="10" type="ORF">DENOEST_1420</name>
</gene>
<comment type="pathway">
    <text evidence="1">Amino-acid biosynthesis; L-asparagine biosynthesis; L-asparagine from L-aspartate (L-Gln route): step 1/1.</text>
</comment>
<dbReference type="EC" id="6.3.5.4" evidence="3"/>
<evidence type="ECO:0000256" key="1">
    <source>
        <dbReference type="ARBA" id="ARBA00005187"/>
    </source>
</evidence>
<organism evidence="10 11">
    <name type="scientific">Denitratisoma oestradiolicum</name>
    <dbReference type="NCBI Taxonomy" id="311182"/>
    <lineage>
        <taxon>Bacteria</taxon>
        <taxon>Pseudomonadati</taxon>
        <taxon>Pseudomonadota</taxon>
        <taxon>Betaproteobacteria</taxon>
        <taxon>Nitrosomonadales</taxon>
        <taxon>Sterolibacteriaceae</taxon>
        <taxon>Denitratisoma</taxon>
    </lineage>
</organism>
<evidence type="ECO:0000256" key="6">
    <source>
        <dbReference type="ARBA" id="ARBA00022962"/>
    </source>
</evidence>
<keyword evidence="4 8" id="KW-0547">Nucleotide-binding</keyword>
<dbReference type="AlphaFoldDB" id="A0A6S6XUU9"/>
<protein>
    <recommendedName>
        <fullName evidence="3">asparagine synthase (glutamine-hydrolyzing)</fullName>
        <ecNumber evidence="3">6.3.5.4</ecNumber>
    </recommendedName>
</protein>
<dbReference type="InterPro" id="IPR006426">
    <property type="entry name" value="Asn_synth_AEB"/>
</dbReference>
<evidence type="ECO:0000256" key="3">
    <source>
        <dbReference type="ARBA" id="ARBA00012737"/>
    </source>
</evidence>
<dbReference type="InterPro" id="IPR051786">
    <property type="entry name" value="ASN_synthetase/amidase"/>
</dbReference>
<dbReference type="CDD" id="cd01991">
    <property type="entry name" value="Asn_synthase_B_C"/>
    <property type="match status" value="1"/>
</dbReference>
<evidence type="ECO:0000313" key="10">
    <source>
        <dbReference type="EMBL" id="CAB1368585.1"/>
    </source>
</evidence>
<dbReference type="InterPro" id="IPR001962">
    <property type="entry name" value="Asn_synthase"/>
</dbReference>
<feature type="binding site" evidence="8">
    <location>
        <begin position="321"/>
        <end position="322"/>
    </location>
    <ligand>
        <name>ATP</name>
        <dbReference type="ChEBI" id="CHEBI:30616"/>
    </ligand>
</feature>
<dbReference type="InterPro" id="IPR029055">
    <property type="entry name" value="Ntn_hydrolases_N"/>
</dbReference>
<dbReference type="InterPro" id="IPR033738">
    <property type="entry name" value="AsnB_N"/>
</dbReference>
<dbReference type="PANTHER" id="PTHR43284">
    <property type="entry name" value="ASPARAGINE SYNTHETASE (GLUTAMINE-HYDROLYZING)"/>
    <property type="match status" value="1"/>
</dbReference>
<dbReference type="Gene3D" id="3.40.50.620">
    <property type="entry name" value="HUPs"/>
    <property type="match status" value="1"/>
</dbReference>
<dbReference type="Pfam" id="PF13537">
    <property type="entry name" value="GATase_7"/>
    <property type="match status" value="1"/>
</dbReference>
<evidence type="ECO:0000256" key="5">
    <source>
        <dbReference type="ARBA" id="ARBA00022840"/>
    </source>
</evidence>
<dbReference type="GO" id="GO:0005524">
    <property type="term" value="F:ATP binding"/>
    <property type="evidence" value="ECO:0007669"/>
    <property type="project" value="UniProtKB-KW"/>
</dbReference>
<dbReference type="InterPro" id="IPR014729">
    <property type="entry name" value="Rossmann-like_a/b/a_fold"/>
</dbReference>
<dbReference type="Proteomes" id="UP000515733">
    <property type="component" value="Chromosome"/>
</dbReference>
<dbReference type="EMBL" id="LR778301">
    <property type="protein sequence ID" value="CAB1368585.1"/>
    <property type="molecule type" value="Genomic_DNA"/>
</dbReference>
<feature type="domain" description="Glutamine amidotransferase type-2" evidence="9">
    <location>
        <begin position="1"/>
        <end position="187"/>
    </location>
</feature>
<dbReference type="Gene3D" id="3.60.20.10">
    <property type="entry name" value="Glutamine Phosphoribosylpyrophosphate, subunit 1, domain 1"/>
    <property type="match status" value="1"/>
</dbReference>
<keyword evidence="6" id="KW-0315">Glutamine amidotransferase</keyword>
<comment type="catalytic activity">
    <reaction evidence="7">
        <text>L-aspartate + L-glutamine + ATP + H2O = L-asparagine + L-glutamate + AMP + diphosphate + H(+)</text>
        <dbReference type="Rhea" id="RHEA:12228"/>
        <dbReference type="ChEBI" id="CHEBI:15377"/>
        <dbReference type="ChEBI" id="CHEBI:15378"/>
        <dbReference type="ChEBI" id="CHEBI:29985"/>
        <dbReference type="ChEBI" id="CHEBI:29991"/>
        <dbReference type="ChEBI" id="CHEBI:30616"/>
        <dbReference type="ChEBI" id="CHEBI:33019"/>
        <dbReference type="ChEBI" id="CHEBI:58048"/>
        <dbReference type="ChEBI" id="CHEBI:58359"/>
        <dbReference type="ChEBI" id="CHEBI:456215"/>
        <dbReference type="EC" id="6.3.5.4"/>
    </reaction>
</comment>
<dbReference type="GO" id="GO:0004066">
    <property type="term" value="F:asparagine synthase (glutamine-hydrolyzing) activity"/>
    <property type="evidence" value="ECO:0007669"/>
    <property type="project" value="UniProtKB-EC"/>
</dbReference>
<reference evidence="10 11" key="1">
    <citation type="submission" date="2020-03" db="EMBL/GenBank/DDBJ databases">
        <authorList>
            <consortium name="Genoscope - CEA"/>
            <person name="William W."/>
        </authorList>
    </citation>
    <scope>NUCLEOTIDE SEQUENCE [LARGE SCALE GENOMIC DNA]</scope>
    <source>
        <strain evidence="11">DSM 16959</strain>
    </source>
</reference>
<dbReference type="InterPro" id="IPR017932">
    <property type="entry name" value="GATase_2_dom"/>
</dbReference>
<name>A0A6S6XUU9_9PROT</name>
<comment type="similarity">
    <text evidence="2">Belongs to the asparagine synthetase family.</text>
</comment>
<keyword evidence="11" id="KW-1185">Reference proteome</keyword>
<keyword evidence="5 8" id="KW-0067">ATP-binding</keyword>
<evidence type="ECO:0000259" key="9">
    <source>
        <dbReference type="PROSITE" id="PS51278"/>
    </source>
</evidence>